<accession>Q1MMZ5</accession>
<comment type="similarity">
    <text evidence="1">Belongs to the phosphate/phosphite/phosphonate binding protein family.</text>
</comment>
<keyword evidence="2 3" id="KW-0732">Signal</keyword>
<dbReference type="AlphaFoldDB" id="Q1MMZ5"/>
<name>Q1MMZ5_RHIJ3</name>
<proteinExistence type="inferred from homology"/>
<dbReference type="NCBIfam" id="TIGR03431">
    <property type="entry name" value="PhnD"/>
    <property type="match status" value="1"/>
</dbReference>
<evidence type="ECO:0000313" key="5">
    <source>
        <dbReference type="Proteomes" id="UP000006575"/>
    </source>
</evidence>
<dbReference type="GO" id="GO:0043190">
    <property type="term" value="C:ATP-binding cassette (ABC) transporter complex"/>
    <property type="evidence" value="ECO:0007669"/>
    <property type="project" value="InterPro"/>
</dbReference>
<dbReference type="SUPFAM" id="SSF53850">
    <property type="entry name" value="Periplasmic binding protein-like II"/>
    <property type="match status" value="1"/>
</dbReference>
<reference evidence="4 5" key="1">
    <citation type="journal article" date="2006" name="Genome Biol.">
        <title>The genome of Rhizobium leguminosarum has recognizable core and accessory components.</title>
        <authorList>
            <person name="Young J.W."/>
            <person name="Crossman L.C."/>
            <person name="Johnston A.W.B."/>
            <person name="Thomson N.R."/>
            <person name="Ghazoui Z.F."/>
            <person name="Hull K.H."/>
            <person name="Wexler M."/>
            <person name="Curson A.R.J."/>
            <person name="Todd J.D."/>
            <person name="Poole P.S."/>
            <person name="Mauchline T.H."/>
            <person name="East A.K."/>
            <person name="Quail M.A."/>
            <person name="Churcher C."/>
            <person name="Arrowsmith C."/>
            <person name="Cherevach A."/>
            <person name="Chillingworth T."/>
            <person name="Clarke K."/>
            <person name="Cronin A."/>
            <person name="Davis P."/>
            <person name="Fraser A."/>
            <person name="Hance Z."/>
            <person name="Hauser H."/>
            <person name="Jagels K."/>
            <person name="Moule S."/>
            <person name="Mungall K."/>
            <person name="Norbertczak H."/>
            <person name="Rabbinowitsch E."/>
            <person name="Sanders M."/>
            <person name="Simmonds M."/>
            <person name="Whitehead S."/>
            <person name="Parkhill J."/>
        </authorList>
    </citation>
    <scope>NUCLEOTIDE SEQUENCE [LARGE SCALE GENOMIC DNA]</scope>
    <source>
        <strain evidence="5">DSM 114642 / LMG 32736 / 3841</strain>
    </source>
</reference>
<gene>
    <name evidence="4" type="primary">phoD</name>
    <name evidence="4" type="ordered locus">RL0168</name>
</gene>
<dbReference type="InterPro" id="IPR005770">
    <property type="entry name" value="PhnD"/>
</dbReference>
<sequence length="307" mass="32417">METSMSAFRKILMATIAVAALAGNAAAQDVKVLRIGLDGGENEADQVRRTECVKPGLIAATGVSEVQLFPSPNYNGVIQGLLGGTIDLAVMGAASYAAIYIKDPNAVTPVLTTKQADGSTGYYSIMVARKDSGIKTLADAKGKKLGFADPDSTSGYLVPNVALPKDTGAPVKQYFSETGFGGGHENLVLGVLDKKFDVGTTFGSGQGDWAQGYSSGNLHQMVTKGLLDMDDIVEVWKSPLIPNGPLMVSQKLPADLQKKVTTYFAELPKTDKSCFESFTGGGYVDWVPVDQSFYQTIIDARKAVIGG</sequence>
<dbReference type="PANTHER" id="PTHR35841:SF1">
    <property type="entry name" value="PHOSPHONATES-BINDING PERIPLASMIC PROTEIN"/>
    <property type="match status" value="1"/>
</dbReference>
<dbReference type="KEGG" id="rle:RL0168"/>
<dbReference type="Gene3D" id="3.40.190.10">
    <property type="entry name" value="Periplasmic binding protein-like II"/>
    <property type="match status" value="2"/>
</dbReference>
<dbReference type="HOGENOM" id="CLU_051472_6_1_5"/>
<dbReference type="GO" id="GO:0055085">
    <property type="term" value="P:transmembrane transport"/>
    <property type="evidence" value="ECO:0007669"/>
    <property type="project" value="InterPro"/>
</dbReference>
<dbReference type="InterPro" id="IPR017797">
    <property type="entry name" value="Phosphnate-bd"/>
</dbReference>
<dbReference type="eggNOG" id="COG3221">
    <property type="taxonomic scope" value="Bacteria"/>
</dbReference>
<evidence type="ECO:0000313" key="4">
    <source>
        <dbReference type="EMBL" id="CAK05657.1"/>
    </source>
</evidence>
<feature type="chain" id="PRO_5004194446" evidence="3">
    <location>
        <begin position="28"/>
        <end position="307"/>
    </location>
</feature>
<evidence type="ECO:0000256" key="3">
    <source>
        <dbReference type="SAM" id="SignalP"/>
    </source>
</evidence>
<organism evidence="4 5">
    <name type="scientific">Rhizobium johnstonii (strain DSM 114642 / LMG 32736 / 3841)</name>
    <name type="common">Rhizobium leguminosarum bv. viciae</name>
    <dbReference type="NCBI Taxonomy" id="216596"/>
    <lineage>
        <taxon>Bacteria</taxon>
        <taxon>Pseudomonadati</taxon>
        <taxon>Pseudomonadota</taxon>
        <taxon>Alphaproteobacteria</taxon>
        <taxon>Hyphomicrobiales</taxon>
        <taxon>Rhizobiaceae</taxon>
        <taxon>Rhizobium/Agrobacterium group</taxon>
        <taxon>Rhizobium</taxon>
        <taxon>Rhizobium johnstonii</taxon>
    </lineage>
</organism>
<dbReference type="EnsemblBacteria" id="CAK05657">
    <property type="protein sequence ID" value="CAK05657"/>
    <property type="gene ID" value="RL0168"/>
</dbReference>
<dbReference type="CDD" id="cd01071">
    <property type="entry name" value="PBP2_PhnD_like"/>
    <property type="match status" value="1"/>
</dbReference>
<dbReference type="PANTHER" id="PTHR35841">
    <property type="entry name" value="PHOSPHONATES-BINDING PERIPLASMIC PROTEIN"/>
    <property type="match status" value="1"/>
</dbReference>
<dbReference type="GO" id="GO:0015716">
    <property type="term" value="P:organic phosphonate transport"/>
    <property type="evidence" value="ECO:0007669"/>
    <property type="project" value="InterPro"/>
</dbReference>
<evidence type="ECO:0000256" key="2">
    <source>
        <dbReference type="ARBA" id="ARBA00022729"/>
    </source>
</evidence>
<dbReference type="NCBIfam" id="TIGR01098">
    <property type="entry name" value="3A0109s03R"/>
    <property type="match status" value="1"/>
</dbReference>
<keyword evidence="5" id="KW-1185">Reference proteome</keyword>
<feature type="signal peptide" evidence="3">
    <location>
        <begin position="1"/>
        <end position="27"/>
    </location>
</feature>
<dbReference type="Pfam" id="PF12974">
    <property type="entry name" value="Phosphonate-bd"/>
    <property type="match status" value="1"/>
</dbReference>
<dbReference type="EMBL" id="AM236080">
    <property type="protein sequence ID" value="CAK05657.1"/>
    <property type="molecule type" value="Genomic_DNA"/>
</dbReference>
<evidence type="ECO:0000256" key="1">
    <source>
        <dbReference type="ARBA" id="ARBA00007162"/>
    </source>
</evidence>
<dbReference type="Proteomes" id="UP000006575">
    <property type="component" value="Chromosome"/>
</dbReference>
<protein>
    <submittedName>
        <fullName evidence="4">Solute-binding component of phosphate uptake ABC transporter</fullName>
    </submittedName>
</protein>